<organism evidence="1 2">
    <name type="scientific">Modestobacter caceresii</name>
    <dbReference type="NCBI Taxonomy" id="1522368"/>
    <lineage>
        <taxon>Bacteria</taxon>
        <taxon>Bacillati</taxon>
        <taxon>Actinomycetota</taxon>
        <taxon>Actinomycetes</taxon>
        <taxon>Geodermatophilales</taxon>
        <taxon>Geodermatophilaceae</taxon>
        <taxon>Modestobacter</taxon>
    </lineage>
</organism>
<accession>A0A098Y7L6</accession>
<gene>
    <name evidence="1" type="ORF">IN07_12055</name>
</gene>
<evidence type="ECO:0000313" key="2">
    <source>
        <dbReference type="Proteomes" id="UP000029713"/>
    </source>
</evidence>
<dbReference type="AlphaFoldDB" id="A0A098Y7L6"/>
<sequence>MLADPEFQLLGRTVRRGGEPLEVFAWPAGYSPACPSCAHPTTGLEEQYARVAGIRDLVIVPVAQPCGCLVDRHVAELHANATVDTVRGGGG</sequence>
<proteinExistence type="predicted"/>
<protein>
    <submittedName>
        <fullName evidence="1">Uncharacterized protein</fullName>
    </submittedName>
</protein>
<comment type="caution">
    <text evidence="1">The sequence shown here is derived from an EMBL/GenBank/DDBJ whole genome shotgun (WGS) entry which is preliminary data.</text>
</comment>
<reference evidence="1 2" key="1">
    <citation type="submission" date="2014-07" db="EMBL/GenBank/DDBJ databases">
        <title>Biosystematic studies on Modestobacter strains isolated from extreme hyper-arid desert soil and from historic building.</title>
        <authorList>
            <person name="Bukarasam K."/>
            <person name="Bull A."/>
            <person name="Girard G."/>
            <person name="van Wezel G."/>
            <person name="Goodfellow M."/>
        </authorList>
    </citation>
    <scope>NUCLEOTIDE SEQUENCE [LARGE SCALE GENOMIC DNA]</scope>
    <source>
        <strain evidence="1 2">KNN45-2b</strain>
    </source>
</reference>
<dbReference type="EMBL" id="JPMX01000049">
    <property type="protein sequence ID" value="KGH46494.1"/>
    <property type="molecule type" value="Genomic_DNA"/>
</dbReference>
<keyword evidence="2" id="KW-1185">Reference proteome</keyword>
<evidence type="ECO:0000313" key="1">
    <source>
        <dbReference type="EMBL" id="KGH46494.1"/>
    </source>
</evidence>
<name>A0A098Y7L6_9ACTN</name>
<dbReference type="Proteomes" id="UP000029713">
    <property type="component" value="Unassembled WGS sequence"/>
</dbReference>